<dbReference type="EMBL" id="JAUHTQ010000003">
    <property type="protein sequence ID" value="MDN4493086.1"/>
    <property type="molecule type" value="Genomic_DNA"/>
</dbReference>
<dbReference type="RefSeq" id="WP_301137372.1">
    <property type="nucleotide sequence ID" value="NZ_JAUHTQ010000003.1"/>
</dbReference>
<comment type="caution">
    <text evidence="1">The sequence shown here is derived from an EMBL/GenBank/DDBJ whole genome shotgun (WGS) entry which is preliminary data.</text>
</comment>
<evidence type="ECO:0000313" key="1">
    <source>
        <dbReference type="EMBL" id="MDN4493086.1"/>
    </source>
</evidence>
<accession>A0ABT8GNT7</accession>
<dbReference type="SMART" id="SM00497">
    <property type="entry name" value="IENR1"/>
    <property type="match status" value="2"/>
</dbReference>
<dbReference type="Gene3D" id="1.10.10.10">
    <property type="entry name" value="Winged helix-like DNA-binding domain superfamily/Winged helix DNA-binding domain"/>
    <property type="match status" value="1"/>
</dbReference>
<keyword evidence="2" id="KW-1185">Reference proteome</keyword>
<dbReference type="InterPro" id="IPR036388">
    <property type="entry name" value="WH-like_DNA-bd_sf"/>
</dbReference>
<name>A0ABT8GNT7_9BACL</name>
<proteinExistence type="predicted"/>
<protein>
    <submittedName>
        <fullName evidence="1">Uncharacterized protein</fullName>
    </submittedName>
</protein>
<dbReference type="InterPro" id="IPR003647">
    <property type="entry name" value="Intron_nuc_1_rpt"/>
</dbReference>
<evidence type="ECO:0000313" key="2">
    <source>
        <dbReference type="Proteomes" id="UP001172743"/>
    </source>
</evidence>
<gene>
    <name evidence="1" type="ORF">QYB95_05985</name>
</gene>
<dbReference type="Proteomes" id="UP001172743">
    <property type="component" value="Unassembled WGS sequence"/>
</dbReference>
<reference evidence="1" key="1">
    <citation type="submission" date="2023-07" db="EMBL/GenBank/DDBJ databases">
        <title>Ureibacillus sp. isolated from freshwater well.</title>
        <authorList>
            <person name="Kirdat K."/>
            <person name="Bhatt A."/>
            <person name="Teware R."/>
            <person name="Bhavsar Y."/>
            <person name="Yadav A."/>
        </authorList>
    </citation>
    <scope>NUCLEOTIDE SEQUENCE</scope>
    <source>
        <strain evidence="1">BA0131</strain>
    </source>
</reference>
<organism evidence="1 2">
    <name type="scientific">Ureibacillus aquaedulcis</name>
    <dbReference type="NCBI Taxonomy" id="3058421"/>
    <lineage>
        <taxon>Bacteria</taxon>
        <taxon>Bacillati</taxon>
        <taxon>Bacillota</taxon>
        <taxon>Bacilli</taxon>
        <taxon>Bacillales</taxon>
        <taxon>Caryophanaceae</taxon>
        <taxon>Ureibacillus</taxon>
    </lineage>
</organism>
<sequence>MDKYNLYGFFFLFGIKIIIHANNIENISGGGILVLVTHYGLINWTESNKEYYKSLGYNYTNLGDCFEVAKQHLTHDQSIHPKLYPTKWIGRKEYNNYYIEKGYTFTKTKDEFLVSPCDLLPNSRIKVLCICDLCNKAFKCGHYLHYQRKINNKPDACDKCKLTEKVNCIDYLNKLKKAYDEGIFVIEGDSITVKVMSGYVKMTPNRNKQIYLPSLNKSRISKEILLFISKLEIEVITEEVLAIYWYENKLPNVKMNGFWSLVQCKACIRLIKGKGESLSTLNIRKKYNDLYTAITHQMSYYNFLLFCGEDPTDYYYGFETTEDRRLLGIYVEHSIRKMIKDHSNYFEFQKKDRNNRLDIVNKIDKSVTEFKLSINTKLNKEKTKYKEYNLCIIFLMGEETFIEVTPEGFKKMSIFQWIDLNEEYLINKDLLIGKMREFKTIILDPITVSKEIHNYYSKLCAKVFDLSKNGESQEAISKKLDLSRRQIGRILNNQTLKAYVDNNLSIDYKELKKKERDKKDVRNKVIIELYNNGIKIREIQKQLSERYGSISIYRIEQIIYKSKVNKGTNKGEIIATDLDGNVLGIFSTSVEAARELNLPSHRNICTVLRSEKRHYKKIKFSYA</sequence>